<evidence type="ECO:0000256" key="1">
    <source>
        <dbReference type="SAM" id="MobiDB-lite"/>
    </source>
</evidence>
<gene>
    <name evidence="2" type="ORF">QQF64_015990</name>
</gene>
<reference evidence="2 3" key="1">
    <citation type="submission" date="2023-09" db="EMBL/GenBank/DDBJ databases">
        <authorList>
            <person name="Wang M."/>
        </authorList>
    </citation>
    <scope>NUCLEOTIDE SEQUENCE [LARGE SCALE GENOMIC DNA]</scope>
    <source>
        <strain evidence="2">GT-2023</strain>
        <tissue evidence="2">Liver</tissue>
    </source>
</reference>
<comment type="caution">
    <text evidence="2">The sequence shown here is derived from an EMBL/GenBank/DDBJ whole genome shotgun (WGS) entry which is preliminary data.</text>
</comment>
<proteinExistence type="predicted"/>
<organism evidence="2 3">
    <name type="scientific">Cirrhinus molitorella</name>
    <name type="common">mud carp</name>
    <dbReference type="NCBI Taxonomy" id="172907"/>
    <lineage>
        <taxon>Eukaryota</taxon>
        <taxon>Metazoa</taxon>
        <taxon>Chordata</taxon>
        <taxon>Craniata</taxon>
        <taxon>Vertebrata</taxon>
        <taxon>Euteleostomi</taxon>
        <taxon>Actinopterygii</taxon>
        <taxon>Neopterygii</taxon>
        <taxon>Teleostei</taxon>
        <taxon>Ostariophysi</taxon>
        <taxon>Cypriniformes</taxon>
        <taxon>Cyprinidae</taxon>
        <taxon>Labeoninae</taxon>
        <taxon>Labeonini</taxon>
        <taxon>Cirrhinus</taxon>
    </lineage>
</organism>
<feature type="region of interest" description="Disordered" evidence="1">
    <location>
        <begin position="1"/>
        <end position="33"/>
    </location>
</feature>
<name>A0ABR3LLK4_9TELE</name>
<evidence type="ECO:0000313" key="2">
    <source>
        <dbReference type="EMBL" id="KAL1253761.1"/>
    </source>
</evidence>
<dbReference type="EMBL" id="JAYMGO010000020">
    <property type="protein sequence ID" value="KAL1253761.1"/>
    <property type="molecule type" value="Genomic_DNA"/>
</dbReference>
<protein>
    <submittedName>
        <fullName evidence="2">Uncharacterized protein</fullName>
    </submittedName>
</protein>
<keyword evidence="3" id="KW-1185">Reference proteome</keyword>
<dbReference type="Proteomes" id="UP001558613">
    <property type="component" value="Unassembled WGS sequence"/>
</dbReference>
<accession>A0ABR3LLK4</accession>
<sequence length="71" mass="7987">MGSPPGHSTYHTQLNARGGKLHGRERSRAVLGQQGKQHLSCEVMPEASLRLKLKEHVNDCTRGHHHWLDLT</sequence>
<evidence type="ECO:0000313" key="3">
    <source>
        <dbReference type="Proteomes" id="UP001558613"/>
    </source>
</evidence>